<sequence>MSTLYFSIKEHVVPCQYIREYPHAVKSDEAQLRIAIKEYRPFDSSSIVPLAATIIFAPGNGFPKETYEPLFDQLYCAVKGQIRSLWVADQSHQGASGVLNEEIQGDDHPIGPNAALPSTFRKDLWPSRAIAEASFRSNPFFKAWEPRVLENYLRYGLRDTPTKLYPASQKNDTDIGSVTLTTTKHQEAWSYVRSNFVNMPDDDKAHLVAAKLDKKDAKTLFNYPDMVMTFQNLPHVRPNLLWVFGTTSYLNASAKEQDEKITRSGIGLGGSGGTKLGRVEKKTIEGGHMLPFEKVEECACALATWLKRQIEDFRKTEEFWQTFRSGRSDRAMTTLSREWMKNIKLSPETRRDSQSKL</sequence>
<organism evidence="1 2">
    <name type="scientific">Ramalina farinacea</name>
    <dbReference type="NCBI Taxonomy" id="258253"/>
    <lineage>
        <taxon>Eukaryota</taxon>
        <taxon>Fungi</taxon>
        <taxon>Dikarya</taxon>
        <taxon>Ascomycota</taxon>
        <taxon>Pezizomycotina</taxon>
        <taxon>Lecanoromycetes</taxon>
        <taxon>OSLEUM clade</taxon>
        <taxon>Lecanoromycetidae</taxon>
        <taxon>Lecanorales</taxon>
        <taxon>Lecanorineae</taxon>
        <taxon>Ramalinaceae</taxon>
        <taxon>Ramalina</taxon>
    </lineage>
</organism>
<evidence type="ECO:0000313" key="2">
    <source>
        <dbReference type="Proteomes" id="UP001161017"/>
    </source>
</evidence>
<dbReference type="Proteomes" id="UP001161017">
    <property type="component" value="Unassembled WGS sequence"/>
</dbReference>
<protein>
    <recommendedName>
        <fullName evidence="3">Toxin biosynthesis protein</fullName>
    </recommendedName>
</protein>
<name>A0AA43QVL6_9LECA</name>
<comment type="caution">
    <text evidence="1">The sequence shown here is derived from an EMBL/GenBank/DDBJ whole genome shotgun (WGS) entry which is preliminary data.</text>
</comment>
<proteinExistence type="predicted"/>
<evidence type="ECO:0008006" key="3">
    <source>
        <dbReference type="Google" id="ProtNLM"/>
    </source>
</evidence>
<accession>A0AA43QVL6</accession>
<dbReference type="EMBL" id="JAPUFD010000026">
    <property type="protein sequence ID" value="MDI1493408.1"/>
    <property type="molecule type" value="Genomic_DNA"/>
</dbReference>
<reference evidence="1" key="1">
    <citation type="journal article" date="2023" name="Genome Biol. Evol.">
        <title>First Whole Genome Sequence and Flow Cytometry Genome Size Data for the Lichen-Forming Fungus Ramalina farinacea (Ascomycota).</title>
        <authorList>
            <person name="Llewellyn T."/>
            <person name="Mian S."/>
            <person name="Hill R."/>
            <person name="Leitch I.J."/>
            <person name="Gaya E."/>
        </authorList>
    </citation>
    <scope>NUCLEOTIDE SEQUENCE</scope>
    <source>
        <strain evidence="1">LIQ254RAFAR</strain>
    </source>
</reference>
<dbReference type="Gene3D" id="3.40.50.1820">
    <property type="entry name" value="alpha/beta hydrolase"/>
    <property type="match status" value="2"/>
</dbReference>
<evidence type="ECO:0000313" key="1">
    <source>
        <dbReference type="EMBL" id="MDI1493408.1"/>
    </source>
</evidence>
<dbReference type="InterPro" id="IPR029058">
    <property type="entry name" value="AB_hydrolase_fold"/>
</dbReference>
<dbReference type="AlphaFoldDB" id="A0AA43QVL6"/>
<keyword evidence="2" id="KW-1185">Reference proteome</keyword>
<gene>
    <name evidence="1" type="ORF">OHK93_005197</name>
</gene>